<reference evidence="3 4" key="2">
    <citation type="submission" date="2016-11" db="EMBL/GenBank/DDBJ databases">
        <authorList>
            <person name="Varghese N."/>
            <person name="Submissions S."/>
        </authorList>
    </citation>
    <scope>NUCLEOTIDE SEQUENCE [LARGE SCALE GENOMIC DNA]</scope>
    <source>
        <strain evidence="3 4">DSM 6368</strain>
    </source>
</reference>
<accession>A0AB36NY09</accession>
<keyword evidence="4" id="KW-1185">Reference proteome</keyword>
<feature type="chain" id="PRO_5044282118" description="Beta-lactamase-inhibitor-like PepSY-like domain-containing protein" evidence="1">
    <location>
        <begin position="19"/>
        <end position="156"/>
    </location>
</feature>
<dbReference type="EMBL" id="FRBX01000007">
    <property type="protein sequence ID" value="SHN15830.1"/>
    <property type="molecule type" value="Genomic_DNA"/>
</dbReference>
<reference evidence="2 5" key="1">
    <citation type="submission" date="2016-11" db="EMBL/GenBank/DDBJ databases">
        <title>Whole genomes of Flavobacteriaceae.</title>
        <authorList>
            <person name="Stine C."/>
            <person name="Li C."/>
            <person name="Tadesse D."/>
        </authorList>
    </citation>
    <scope>NUCLEOTIDE SEQUENCE [LARGE SCALE GENOMIC DNA]</scope>
    <source>
        <strain evidence="2 5">ATCC 19366</strain>
    </source>
</reference>
<evidence type="ECO:0000313" key="2">
    <source>
        <dbReference type="EMBL" id="OXB01928.1"/>
    </source>
</evidence>
<dbReference type="EMBL" id="MUHB01000018">
    <property type="protein sequence ID" value="OXB01928.1"/>
    <property type="molecule type" value="Genomic_DNA"/>
</dbReference>
<sequence length="156" mass="18206">MRNILLFVTFLYCNFLIAQDAIIVPPENVTKSFESQYPKKTVVWSIEYGKDEDVYFEGEFTDDKKSKAIVLYDSNGVFKSLKTQTAIVKLPLKSQNYLKKNYPDKGKVKSVGKIFYMIDDKNNETYVAVAKKDKKLYNIIFDKNGEYVKRIEIHFL</sequence>
<dbReference type="Proteomes" id="UP000184216">
    <property type="component" value="Unassembled WGS sequence"/>
</dbReference>
<protein>
    <recommendedName>
        <fullName evidence="6">Beta-lactamase-inhibitor-like PepSY-like domain-containing protein</fullName>
    </recommendedName>
</protein>
<comment type="caution">
    <text evidence="2">The sequence shown here is derived from an EMBL/GenBank/DDBJ whole genome shotgun (WGS) entry which is preliminary data.</text>
</comment>
<keyword evidence="1" id="KW-0732">Signal</keyword>
<organism evidence="2 5">
    <name type="scientific">Flavobacterium pectinovorum</name>
    <dbReference type="NCBI Taxonomy" id="29533"/>
    <lineage>
        <taxon>Bacteria</taxon>
        <taxon>Pseudomonadati</taxon>
        <taxon>Bacteroidota</taxon>
        <taxon>Flavobacteriia</taxon>
        <taxon>Flavobacteriales</taxon>
        <taxon>Flavobacteriaceae</taxon>
        <taxon>Flavobacterium</taxon>
    </lineage>
</organism>
<evidence type="ECO:0000313" key="3">
    <source>
        <dbReference type="EMBL" id="SHN15830.1"/>
    </source>
</evidence>
<dbReference type="Proteomes" id="UP000198431">
    <property type="component" value="Unassembled WGS sequence"/>
</dbReference>
<dbReference type="AlphaFoldDB" id="A0AB36NY09"/>
<evidence type="ECO:0000256" key="1">
    <source>
        <dbReference type="SAM" id="SignalP"/>
    </source>
</evidence>
<dbReference type="Gene3D" id="3.10.450.360">
    <property type="match status" value="1"/>
</dbReference>
<evidence type="ECO:0000313" key="5">
    <source>
        <dbReference type="Proteomes" id="UP000198431"/>
    </source>
</evidence>
<proteinExistence type="predicted"/>
<dbReference type="RefSeq" id="WP_042565597.1">
    <property type="nucleotide sequence ID" value="NZ_FRBX01000007.1"/>
</dbReference>
<name>A0AB36NY09_9FLAO</name>
<gene>
    <name evidence="2" type="ORF">B0A72_17965</name>
    <name evidence="3" type="ORF">SAMN05444387_4426</name>
</gene>
<dbReference type="SUPFAM" id="SSF160574">
    <property type="entry name" value="BT0923-like"/>
    <property type="match status" value="1"/>
</dbReference>
<evidence type="ECO:0008006" key="6">
    <source>
        <dbReference type="Google" id="ProtNLM"/>
    </source>
</evidence>
<feature type="signal peptide" evidence="1">
    <location>
        <begin position="1"/>
        <end position="18"/>
    </location>
</feature>
<evidence type="ECO:0000313" key="4">
    <source>
        <dbReference type="Proteomes" id="UP000184216"/>
    </source>
</evidence>